<dbReference type="EMBL" id="JXUW01000007">
    <property type="protein sequence ID" value="KJE77115.1"/>
    <property type="molecule type" value="Genomic_DNA"/>
</dbReference>
<accession>A0A0D8FV09</accession>
<organism evidence="1 2">
    <name type="scientific">Ferrimicrobium acidiphilum DSM 19497</name>
    <dbReference type="NCBI Taxonomy" id="1121877"/>
    <lineage>
        <taxon>Bacteria</taxon>
        <taxon>Bacillati</taxon>
        <taxon>Actinomycetota</taxon>
        <taxon>Acidimicrobiia</taxon>
        <taxon>Acidimicrobiales</taxon>
        <taxon>Acidimicrobiaceae</taxon>
        <taxon>Ferrimicrobium</taxon>
    </lineage>
</organism>
<dbReference type="AlphaFoldDB" id="A0A0D8FV09"/>
<proteinExistence type="predicted"/>
<dbReference type="Proteomes" id="UP000032336">
    <property type="component" value="Unassembled WGS sequence"/>
</dbReference>
<sequence>MTDITLPPLDLLGQRTLPKEHLPSMTGAVAIDIDETTGALVVMGERDHVGKECFVSGHEGFHKHVWFLDRVLPGRTQVAAVFASLDPGIYEVDIEGEQSLGSVTILAGQVRTLVVDPDDVATPDRSN</sequence>
<dbReference type="STRING" id="1121877.FEAC_10450"/>
<reference evidence="1 2" key="1">
    <citation type="submission" date="2015-01" db="EMBL/GenBank/DDBJ databases">
        <title>Draft genome of the acidophilic iron oxidizer Ferrimicrobium acidiphilum strain T23.</title>
        <authorList>
            <person name="Poehlein A."/>
            <person name="Eisen S."/>
            <person name="Schloemann M."/>
            <person name="Johnson B.D."/>
            <person name="Daniel R."/>
            <person name="Muehling M."/>
        </authorList>
    </citation>
    <scope>NUCLEOTIDE SEQUENCE [LARGE SCALE GENOMIC DNA]</scope>
    <source>
        <strain evidence="1 2">T23</strain>
    </source>
</reference>
<evidence type="ECO:0000313" key="2">
    <source>
        <dbReference type="Proteomes" id="UP000032336"/>
    </source>
</evidence>
<protein>
    <submittedName>
        <fullName evidence="1">Uncharacterized protein</fullName>
    </submittedName>
</protein>
<gene>
    <name evidence="1" type="ORF">FEAC_10450</name>
</gene>
<name>A0A0D8FV09_9ACTN</name>
<evidence type="ECO:0000313" key="1">
    <source>
        <dbReference type="EMBL" id="KJE77115.1"/>
    </source>
</evidence>
<comment type="caution">
    <text evidence="1">The sequence shown here is derived from an EMBL/GenBank/DDBJ whole genome shotgun (WGS) entry which is preliminary data.</text>
</comment>
<dbReference type="RefSeq" id="WP_152623091.1">
    <property type="nucleotide sequence ID" value="NZ_JQKF01000007.1"/>
</dbReference>
<dbReference type="GeneID" id="78372297"/>
<keyword evidence="2" id="KW-1185">Reference proteome</keyword>